<reference evidence="2" key="1">
    <citation type="submission" date="2022-11" db="UniProtKB">
        <authorList>
            <consortium name="WormBaseParasite"/>
        </authorList>
    </citation>
    <scope>IDENTIFICATION</scope>
</reference>
<name>A0A914RI82_PAREQ</name>
<dbReference type="Proteomes" id="UP000887564">
    <property type="component" value="Unplaced"/>
</dbReference>
<proteinExistence type="predicted"/>
<dbReference type="AlphaFoldDB" id="A0A914RI82"/>
<dbReference type="WBParaSite" id="PEQ_0000624101-mRNA-1">
    <property type="protein sequence ID" value="PEQ_0000624101-mRNA-1"/>
    <property type="gene ID" value="PEQ_0000624101"/>
</dbReference>
<evidence type="ECO:0000313" key="2">
    <source>
        <dbReference type="WBParaSite" id="PEQ_0000624101-mRNA-1"/>
    </source>
</evidence>
<keyword evidence="1" id="KW-1185">Reference proteome</keyword>
<accession>A0A914RI82</accession>
<protein>
    <submittedName>
        <fullName evidence="2">Uncharacterized protein</fullName>
    </submittedName>
</protein>
<evidence type="ECO:0000313" key="1">
    <source>
        <dbReference type="Proteomes" id="UP000887564"/>
    </source>
</evidence>
<organism evidence="1 2">
    <name type="scientific">Parascaris equorum</name>
    <name type="common">Equine roundworm</name>
    <dbReference type="NCBI Taxonomy" id="6256"/>
    <lineage>
        <taxon>Eukaryota</taxon>
        <taxon>Metazoa</taxon>
        <taxon>Ecdysozoa</taxon>
        <taxon>Nematoda</taxon>
        <taxon>Chromadorea</taxon>
        <taxon>Rhabditida</taxon>
        <taxon>Spirurina</taxon>
        <taxon>Ascaridomorpha</taxon>
        <taxon>Ascaridoidea</taxon>
        <taxon>Ascarididae</taxon>
        <taxon>Parascaris</taxon>
    </lineage>
</organism>
<sequence>MARSLYDSDYYKIEGAFVLPIRWMAWECLLLVSFPRAYCFFPSLLYAEGLILRSTVSRLLFSEIRAEITRVEIYFLLVPFPSSSHSYSTCSQTVFDPN</sequence>